<evidence type="ECO:0000313" key="3">
    <source>
        <dbReference type="Proteomes" id="UP000198994"/>
    </source>
</evidence>
<dbReference type="AlphaFoldDB" id="A0A1G7EBE8"/>
<feature type="chain" id="PRO_5011763960" evidence="1">
    <location>
        <begin position="24"/>
        <end position="185"/>
    </location>
</feature>
<feature type="signal peptide" evidence="1">
    <location>
        <begin position="1"/>
        <end position="23"/>
    </location>
</feature>
<reference evidence="3" key="1">
    <citation type="submission" date="2016-10" db="EMBL/GenBank/DDBJ databases">
        <authorList>
            <person name="Varghese N."/>
            <person name="Submissions S."/>
        </authorList>
    </citation>
    <scope>NUCLEOTIDE SEQUENCE [LARGE SCALE GENOMIC DNA]</scope>
    <source>
        <strain evidence="3">DSM 10146</strain>
    </source>
</reference>
<dbReference type="EMBL" id="FNAV01000005">
    <property type="protein sequence ID" value="SDE61011.1"/>
    <property type="molecule type" value="Genomic_DNA"/>
</dbReference>
<evidence type="ECO:0000313" key="2">
    <source>
        <dbReference type="EMBL" id="SDE61011.1"/>
    </source>
</evidence>
<proteinExistence type="predicted"/>
<dbReference type="Proteomes" id="UP000198994">
    <property type="component" value="Unassembled WGS sequence"/>
</dbReference>
<keyword evidence="1" id="KW-0732">Signal</keyword>
<protein>
    <submittedName>
        <fullName evidence="2">Uncharacterized protein</fullName>
    </submittedName>
</protein>
<accession>A0A1G7EBE8</accession>
<gene>
    <name evidence="2" type="ORF">SAMN04488105_105257</name>
</gene>
<keyword evidence="3" id="KW-1185">Reference proteome</keyword>
<evidence type="ECO:0000256" key="1">
    <source>
        <dbReference type="SAM" id="SignalP"/>
    </source>
</evidence>
<name>A0A1G7EBE8_9RHOB</name>
<organism evidence="2 3">
    <name type="scientific">Salipiger thiooxidans</name>
    <dbReference type="NCBI Taxonomy" id="282683"/>
    <lineage>
        <taxon>Bacteria</taxon>
        <taxon>Pseudomonadati</taxon>
        <taxon>Pseudomonadota</taxon>
        <taxon>Alphaproteobacteria</taxon>
        <taxon>Rhodobacterales</taxon>
        <taxon>Roseobacteraceae</taxon>
        <taxon>Salipiger</taxon>
    </lineage>
</organism>
<sequence>MSRKFIAAVLAASLAVTALSAQASRADNADLGQVLGNVAKLYTLNRVINSTQEDGFFDIRNDHADNRGLPRVIHEDRNRKDYRGQQRAMPRSCVLQIRGGRSDYVVSKGCLQRNGWNTDRLPKRCETRVRDGGDKRKVYYAGCLEREGFQIGDRGPVRHDNRGWNDHNRGWNNGNRGWGNNRWHD</sequence>
<dbReference type="RefSeq" id="WP_089958274.1">
    <property type="nucleotide sequence ID" value="NZ_FNAV01000005.1"/>
</dbReference>
<dbReference type="STRING" id="282683.SAMN04488105_105257"/>
<dbReference type="OrthoDB" id="7876829at2"/>